<feature type="region of interest" description="Disordered" evidence="2">
    <location>
        <begin position="1377"/>
        <end position="1400"/>
    </location>
</feature>
<accession>A0A1J7ISU8</accession>
<evidence type="ECO:0000256" key="1">
    <source>
        <dbReference type="ARBA" id="ARBA00022806"/>
    </source>
</evidence>
<dbReference type="EMBL" id="KV875096">
    <property type="protein sequence ID" value="OIW30727.1"/>
    <property type="molecule type" value="Genomic_DNA"/>
</dbReference>
<evidence type="ECO:0000256" key="2">
    <source>
        <dbReference type="SAM" id="MobiDB-lite"/>
    </source>
</evidence>
<proteinExistence type="predicted"/>
<dbReference type="Gene3D" id="3.40.50.300">
    <property type="entry name" value="P-loop containing nucleotide triphosphate hydrolases"/>
    <property type="match status" value="3"/>
</dbReference>
<dbReference type="InterPro" id="IPR027417">
    <property type="entry name" value="P-loop_NTPase"/>
</dbReference>
<feature type="compositionally biased region" description="Pro residues" evidence="2">
    <location>
        <begin position="1106"/>
        <end position="1119"/>
    </location>
</feature>
<dbReference type="STRING" id="1408157.A0A1J7ISU8"/>
<keyword evidence="1" id="KW-0067">ATP-binding</keyword>
<reference evidence="6 7" key="1">
    <citation type="submission" date="2016-10" db="EMBL/GenBank/DDBJ databases">
        <title>Draft genome sequence of Coniochaeta ligniaria NRRL30616, a lignocellulolytic fungus for bioabatement of inhibitors in plant biomass hydrolysates.</title>
        <authorList>
            <consortium name="DOE Joint Genome Institute"/>
            <person name="Jimenez D.J."/>
            <person name="Hector R.E."/>
            <person name="Riley R."/>
            <person name="Sun H."/>
            <person name="Grigoriev I.V."/>
            <person name="Van Elsas J.D."/>
            <person name="Nichols N.N."/>
        </authorList>
    </citation>
    <scope>NUCLEOTIDE SEQUENCE [LARGE SCALE GENOMIC DNA]</scope>
    <source>
        <strain evidence="6 7">NRRL 30616</strain>
    </source>
</reference>
<name>A0A1J7ISU8_9PEZI</name>
<gene>
    <name evidence="6" type="ORF">CONLIGDRAFT_700288</name>
</gene>
<dbReference type="Proteomes" id="UP000182658">
    <property type="component" value="Unassembled WGS sequence"/>
</dbReference>
<dbReference type="SUPFAM" id="SSF52540">
    <property type="entry name" value="P-loop containing nucleoside triphosphate hydrolases"/>
    <property type="match status" value="1"/>
</dbReference>
<dbReference type="InterPro" id="IPR047187">
    <property type="entry name" value="SF1_C_Upf1"/>
</dbReference>
<evidence type="ECO:0000313" key="7">
    <source>
        <dbReference type="Proteomes" id="UP000182658"/>
    </source>
</evidence>
<feature type="region of interest" description="Disordered" evidence="2">
    <location>
        <begin position="1"/>
        <end position="23"/>
    </location>
</feature>
<keyword evidence="1" id="KW-0378">Hydrolase</keyword>
<sequence length="1410" mass="158125">MTAAAPDASEARSDTSSEPEMPEIHRPVLDAIKQHVFHEPQGREAWQMMPELPAASEIMVTQTEAEPLPSNCIDAVWPSKNDYLETHYRLLRREGTEALRYAVNKYKSNIATSDDEDLCIYTKVRIRGYLMTRLGPLCRISFSTEHAQKKILWQQSRRLVPGSVLAVSTKRDNFKSICMTATVAQRPYRGGLDQTPPEIDIVWGSINEYVIDPDMELIMIEARSGYFEAVRHTLVGLQMAAKSDSPLFKYVVDGDKSDVQASFIREKPVLDLTSCLPQTADRESKEWLRKYDVRGPPPDIRGQTSLDETQLSALYRMITKELCIVQGPPGTGKTFTSVEALKIILANQRKGDPPIIVSAQTNHALDQLLTLCLDAGAQIVRVGGRTESERIAEHTMFNTRQKFGSNAEMVFRALDAKRRKACSALMDLTATVFNESLLQPEDLLSVGVITQEQYDSLVDDDMEQTAIHRPHGPFSLWIAGECIATEVIRNKHRDEHLPGDDEEYNHEEYEYEDDFENIADDDEDKDRIHGTFIPFNYKWTGKEPAHLTSWYKRAMRELNKADLYDIPKGMRGAVYQLLYERYIEKLKPQFTKCFIEYVNCCKEVKANRWLRDIAMVKQLNVNIVGCTTTGLTKYRGLLAALGAKTMLVEEAAETRESNITSAFYPSLQQLILVGDHMQLAPFCNIRWLGDKPYYLDLSMFERMVNHLGIPYIMLDKQRRMAPEIRAVMNHFYDGLVDHPVALKRDPVPGMGDKRTWLFAHNWEDSVDPNHSRFNNEEASMIANFFAYLVNNGIKQSQITVLTFYKAQRRVLLKKLKMHPSLATSAEPYHVHTVDSYQGEENDIVLLSLVRSPAADREYAVGFLDNKNRVIVAISRARRGFYMFGNIVNAVNASRESEEIWTPIWNAFIHQQRYDQARGLPLQCQPHGKTIWIKNTSGWADNTGGCDQRCNFVRDCGHQCAFPCHTKSHDKIRCSHVCGKTLACGHVCQIWCKDPCNCVCASFQAMKTQNETRQTQDEDEMHMDLEELLLAEAGGSRQPEAIMSKSEEMQMVLAKQAPPQVLPTVAKPRNILRLDTQELRQPIAPRGKPMNKVVNPIAGGQKLAKPPSKPAGPIVRPPPQKVQRVAQPGAAAYQKFARNIETHDKANVEARQASLAETAGQAPIIRDIFRPVTLVDGRRVESPEQSSPEKKAKTTQSRLAQSPEVGISETDLANALLPELQFVEDTEGTAQKEVNSQAPDMNAVITALHALPTDGSALPKSLATQVPSRGCSPGQHDGRSRSTNSVVPASVGTPDLLTDGFISDATTVDTIGRIAKGKGKASLDLTTLMDQPTAKPLTASRLSMVLEHVEDTHPQPYSSLDNWMETLPLGGFVTELEQRQEQSDISDLHAPVTGHPDTGNDDKAEDLLIFL</sequence>
<dbReference type="PANTHER" id="PTHR10887:SF341">
    <property type="entry name" value="NFX1-TYPE ZINC FINGER-CONTAINING PROTEIN 1"/>
    <property type="match status" value="1"/>
</dbReference>
<dbReference type="Pfam" id="PF25396">
    <property type="entry name" value="ZNFX1"/>
    <property type="match status" value="1"/>
</dbReference>
<dbReference type="CDD" id="cd18808">
    <property type="entry name" value="SF1_C_Upf1"/>
    <property type="match status" value="1"/>
</dbReference>
<protein>
    <recommendedName>
        <fullName evidence="8">P-loop containing nucleoside triphosphate hydrolase protein</fullName>
    </recommendedName>
</protein>
<dbReference type="GO" id="GO:0031380">
    <property type="term" value="C:nuclear RNA-directed RNA polymerase complex"/>
    <property type="evidence" value="ECO:0007669"/>
    <property type="project" value="TreeGrafter"/>
</dbReference>
<feature type="region of interest" description="Disordered" evidence="2">
    <location>
        <begin position="1176"/>
        <end position="1203"/>
    </location>
</feature>
<organism evidence="6 7">
    <name type="scientific">Coniochaeta ligniaria NRRL 30616</name>
    <dbReference type="NCBI Taxonomy" id="1408157"/>
    <lineage>
        <taxon>Eukaryota</taxon>
        <taxon>Fungi</taxon>
        <taxon>Dikarya</taxon>
        <taxon>Ascomycota</taxon>
        <taxon>Pezizomycotina</taxon>
        <taxon>Sordariomycetes</taxon>
        <taxon>Sordariomycetidae</taxon>
        <taxon>Coniochaetales</taxon>
        <taxon>Coniochaetaceae</taxon>
        <taxon>Coniochaeta</taxon>
    </lineage>
</organism>
<dbReference type="InterPro" id="IPR057373">
    <property type="entry name" value="ZNFX1"/>
</dbReference>
<feature type="compositionally biased region" description="Basic and acidic residues" evidence="2">
    <location>
        <begin position="1176"/>
        <end position="1191"/>
    </location>
</feature>
<dbReference type="GO" id="GO:0031048">
    <property type="term" value="P:regulatory ncRNA-mediated heterochromatin formation"/>
    <property type="evidence" value="ECO:0007669"/>
    <property type="project" value="TreeGrafter"/>
</dbReference>
<dbReference type="InterPro" id="IPR041677">
    <property type="entry name" value="DNA2/NAM7_AAA_11"/>
</dbReference>
<feature type="region of interest" description="Disordered" evidence="2">
    <location>
        <begin position="1100"/>
        <end position="1119"/>
    </location>
</feature>
<evidence type="ECO:0000259" key="5">
    <source>
        <dbReference type="Pfam" id="PF25396"/>
    </source>
</evidence>
<dbReference type="InterPro" id="IPR041679">
    <property type="entry name" value="DNA2/NAM7-like_C"/>
</dbReference>
<dbReference type="Pfam" id="PF13086">
    <property type="entry name" value="AAA_11"/>
    <property type="match status" value="1"/>
</dbReference>
<dbReference type="InParanoid" id="A0A1J7ISU8"/>
<feature type="region of interest" description="Disordered" evidence="2">
    <location>
        <begin position="1262"/>
        <end position="1290"/>
    </location>
</feature>
<feature type="domain" description="DNA2/NAM7 helicase-like C-terminal" evidence="4">
    <location>
        <begin position="695"/>
        <end position="885"/>
    </location>
</feature>
<feature type="domain" description="ZNFX1" evidence="5">
    <location>
        <begin position="114"/>
        <end position="223"/>
    </location>
</feature>
<dbReference type="GO" id="GO:0004386">
    <property type="term" value="F:helicase activity"/>
    <property type="evidence" value="ECO:0007669"/>
    <property type="project" value="InterPro"/>
</dbReference>
<evidence type="ECO:0000259" key="3">
    <source>
        <dbReference type="Pfam" id="PF13086"/>
    </source>
</evidence>
<evidence type="ECO:0000313" key="6">
    <source>
        <dbReference type="EMBL" id="OIW30727.1"/>
    </source>
</evidence>
<evidence type="ECO:0008006" key="8">
    <source>
        <dbReference type="Google" id="ProtNLM"/>
    </source>
</evidence>
<keyword evidence="1" id="KW-0347">Helicase</keyword>
<keyword evidence="7" id="KW-1185">Reference proteome</keyword>
<dbReference type="InterPro" id="IPR045055">
    <property type="entry name" value="DNA2/NAM7-like"/>
</dbReference>
<evidence type="ECO:0000259" key="4">
    <source>
        <dbReference type="Pfam" id="PF13087"/>
    </source>
</evidence>
<dbReference type="PANTHER" id="PTHR10887">
    <property type="entry name" value="DNA2/NAM7 HELICASE FAMILY"/>
    <property type="match status" value="1"/>
</dbReference>
<dbReference type="Pfam" id="PF13087">
    <property type="entry name" value="AAA_12"/>
    <property type="match status" value="1"/>
</dbReference>
<keyword evidence="1" id="KW-0547">Nucleotide-binding</keyword>
<dbReference type="OrthoDB" id="409395at2759"/>
<feature type="domain" description="DNA2/NAM7 helicase helicase" evidence="3">
    <location>
        <begin position="306"/>
        <end position="396"/>
    </location>
</feature>